<evidence type="ECO:0000256" key="7">
    <source>
        <dbReference type="ARBA" id="ARBA00022807"/>
    </source>
</evidence>
<evidence type="ECO:0000256" key="2">
    <source>
        <dbReference type="ARBA" id="ARBA00009085"/>
    </source>
</evidence>
<evidence type="ECO:0000313" key="10">
    <source>
        <dbReference type="EMBL" id="GAV28937.1"/>
    </source>
</evidence>
<comment type="caution">
    <text evidence="10">The sequence shown here is derived from an EMBL/GenBank/DDBJ whole genome shotgun (WGS) entry which is preliminary data.</text>
</comment>
<feature type="compositionally biased region" description="Polar residues" evidence="8">
    <location>
        <begin position="270"/>
        <end position="286"/>
    </location>
</feature>
<accession>A0A1Q2YHB4</accession>
<dbReference type="GO" id="GO:0005634">
    <property type="term" value="C:nucleus"/>
    <property type="evidence" value="ECO:0007669"/>
    <property type="project" value="TreeGrafter"/>
</dbReference>
<dbReference type="InterPro" id="IPR001394">
    <property type="entry name" value="Peptidase_C19_UCH"/>
</dbReference>
<feature type="region of interest" description="Disordered" evidence="8">
    <location>
        <begin position="784"/>
        <end position="814"/>
    </location>
</feature>
<organism evidence="10 11">
    <name type="scientific">Pichia membranifaciens</name>
    <dbReference type="NCBI Taxonomy" id="4926"/>
    <lineage>
        <taxon>Eukaryota</taxon>
        <taxon>Fungi</taxon>
        <taxon>Dikarya</taxon>
        <taxon>Ascomycota</taxon>
        <taxon>Saccharomycotina</taxon>
        <taxon>Pichiomycetes</taxon>
        <taxon>Pichiales</taxon>
        <taxon>Pichiaceae</taxon>
        <taxon>Pichia</taxon>
    </lineage>
</organism>
<evidence type="ECO:0000256" key="5">
    <source>
        <dbReference type="ARBA" id="ARBA00022786"/>
    </source>
</evidence>
<feature type="region of interest" description="Disordered" evidence="8">
    <location>
        <begin position="543"/>
        <end position="612"/>
    </location>
</feature>
<evidence type="ECO:0000256" key="4">
    <source>
        <dbReference type="ARBA" id="ARBA00022670"/>
    </source>
</evidence>
<dbReference type="InterPro" id="IPR050164">
    <property type="entry name" value="Peptidase_C19"/>
</dbReference>
<dbReference type="PROSITE" id="PS50235">
    <property type="entry name" value="USP_3"/>
    <property type="match status" value="1"/>
</dbReference>
<feature type="compositionally biased region" description="Acidic residues" evidence="8">
    <location>
        <begin position="169"/>
        <end position="234"/>
    </location>
</feature>
<name>A0A1Q2YHB4_9ASCO</name>
<dbReference type="EC" id="3.4.19.12" evidence="3"/>
<feature type="region of interest" description="Disordered" evidence="8">
    <location>
        <begin position="268"/>
        <end position="322"/>
    </location>
</feature>
<feature type="region of interest" description="Disordered" evidence="8">
    <location>
        <begin position="67"/>
        <end position="256"/>
    </location>
</feature>
<keyword evidence="11" id="KW-1185">Reference proteome</keyword>
<feature type="compositionally biased region" description="Low complexity" evidence="8">
    <location>
        <begin position="129"/>
        <end position="140"/>
    </location>
</feature>
<evidence type="ECO:0000256" key="8">
    <source>
        <dbReference type="SAM" id="MobiDB-lite"/>
    </source>
</evidence>
<keyword evidence="5" id="KW-0833">Ubl conjugation pathway</keyword>
<feature type="compositionally biased region" description="Acidic residues" evidence="8">
    <location>
        <begin position="143"/>
        <end position="154"/>
    </location>
</feature>
<dbReference type="GO" id="GO:0004843">
    <property type="term" value="F:cysteine-type deubiquitinase activity"/>
    <property type="evidence" value="ECO:0007669"/>
    <property type="project" value="UniProtKB-EC"/>
</dbReference>
<evidence type="ECO:0000256" key="3">
    <source>
        <dbReference type="ARBA" id="ARBA00012759"/>
    </source>
</evidence>
<dbReference type="Pfam" id="PF00443">
    <property type="entry name" value="UCH"/>
    <property type="match status" value="1"/>
</dbReference>
<dbReference type="InterPro" id="IPR028889">
    <property type="entry name" value="USP"/>
</dbReference>
<evidence type="ECO:0000313" key="11">
    <source>
        <dbReference type="Proteomes" id="UP000186136"/>
    </source>
</evidence>
<gene>
    <name evidence="10" type="ORF">PMKS-002415</name>
</gene>
<sequence>MSLVFDQNSKSRKKSINPVIENLLKDPISFQLAKYPDKVSIKPSSYIVFKGYKKGKNTDTNFAAAAISPEQNTQLEKGEQMTRPKSLAEALANYAGQKHADDDDSTHPASKKRKSNTSKADQKQRLKKLLLQQSNGSTSKNSEEDESNSNDETEEKVGSKDEPKQAEIKDEEEDDNDNNDGVDDEEDDDDDEDFHTAESEEDNEEEDQDDDNDGEDDSVSNEDDNEDDIEEAIDGETNSNENEEIDQESFRSSSDVIDSLKKDLKEDTLTNKTLDNQPIDTPPTSNNDDDEYNDKAQLINNDYPNQDFWDLSESPNDHGTNDPKRIDKSWGDFIEGHTSLGLLNHGVTCYMNAAVQSMCHIPSLTHYLIDVYKGKYDDKIAPDSVTKVLASTVAKMYRIGHNKKIIYINPKKLCKRLNDINCMMSEWQQEDSHEYYMSLMSRLQEDSTPKGVKLNKSIIYDIFGGLLDQTVTCKNCGHISTTQQEFYDLSLGLDSRKKRTSLMVDPQQLYQLRDQIEKCDSSSKEAKIQLSKILRQRILLAQEESNESKSSEHEEENSANNSKNTQEQSETRDKDQTQGQKQDQLSADKPNSYSQSQASEQEQPSSSSSMAQNVSRKYLLENSIRDFFTPEIIKTDKRDQSGYVCEKCNIKTNAIKISTIQRSPETLSIHLKRFRFNGQQSQKVKANVKYPEILDLTSFTTDMSTPTRYKLTSVIIHQGRSVSSGHYIAHCRQPDGTWATYDDEYINKIPRASALSDPGAYVLIYERLTYKNANGEVDEGKLVNNLATKKRKRGESGTGTPLNSKTHFKNRRKK</sequence>
<keyword evidence="6" id="KW-0378">Hydrolase</keyword>
<dbReference type="GO" id="GO:0006508">
    <property type="term" value="P:proteolysis"/>
    <property type="evidence" value="ECO:0007669"/>
    <property type="project" value="UniProtKB-KW"/>
</dbReference>
<dbReference type="OrthoDB" id="289038at2759"/>
<dbReference type="PANTHER" id="PTHR24006:SF758">
    <property type="entry name" value="UBIQUITIN CARBOXYL-TERMINAL HYDROLASE 36"/>
    <property type="match status" value="1"/>
</dbReference>
<dbReference type="PANTHER" id="PTHR24006">
    <property type="entry name" value="UBIQUITIN CARBOXYL-TERMINAL HYDROLASE"/>
    <property type="match status" value="1"/>
</dbReference>
<reference evidence="10 11" key="1">
    <citation type="submission" date="2016-08" db="EMBL/GenBank/DDBJ databases">
        <title>Whole genome shotgun sequence of Pichia membranifaciens KS47-1.</title>
        <authorList>
            <person name="Konishi M."/>
            <person name="Ishida M."/>
            <person name="Arakawa T."/>
            <person name="Kato Y."/>
            <person name="Horiuchi J."/>
        </authorList>
    </citation>
    <scope>NUCLEOTIDE SEQUENCE [LARGE SCALE GENOMIC DNA]</scope>
    <source>
        <strain evidence="10 11">KS47-1</strain>
    </source>
</reference>
<evidence type="ECO:0000259" key="9">
    <source>
        <dbReference type="PROSITE" id="PS50235"/>
    </source>
</evidence>
<keyword evidence="4" id="KW-0645">Protease</keyword>
<proteinExistence type="inferred from homology"/>
<dbReference type="PROSITE" id="PS00973">
    <property type="entry name" value="USP_2"/>
    <property type="match status" value="1"/>
</dbReference>
<dbReference type="AlphaFoldDB" id="A0A1Q2YHB4"/>
<evidence type="ECO:0000256" key="1">
    <source>
        <dbReference type="ARBA" id="ARBA00000707"/>
    </source>
</evidence>
<dbReference type="InterPro" id="IPR038765">
    <property type="entry name" value="Papain-like_cys_pep_sf"/>
</dbReference>
<comment type="similarity">
    <text evidence="2">Belongs to the peptidase C19 family.</text>
</comment>
<protein>
    <recommendedName>
        <fullName evidence="3">ubiquitinyl hydrolase 1</fullName>
        <ecNumber evidence="3">3.4.19.12</ecNumber>
    </recommendedName>
</protein>
<evidence type="ECO:0000256" key="6">
    <source>
        <dbReference type="ARBA" id="ARBA00022801"/>
    </source>
</evidence>
<dbReference type="EMBL" id="BDGI01000091">
    <property type="protein sequence ID" value="GAV28937.1"/>
    <property type="molecule type" value="Genomic_DNA"/>
</dbReference>
<dbReference type="SUPFAM" id="SSF54001">
    <property type="entry name" value="Cysteine proteinases"/>
    <property type="match status" value="1"/>
</dbReference>
<feature type="compositionally biased region" description="Low complexity" evidence="8">
    <location>
        <begin position="592"/>
        <end position="612"/>
    </location>
</feature>
<dbReference type="GO" id="GO:0016579">
    <property type="term" value="P:protein deubiquitination"/>
    <property type="evidence" value="ECO:0007669"/>
    <property type="project" value="InterPro"/>
</dbReference>
<dbReference type="InterPro" id="IPR018200">
    <property type="entry name" value="USP_CS"/>
</dbReference>
<comment type="catalytic activity">
    <reaction evidence="1">
        <text>Thiol-dependent hydrolysis of ester, thioester, amide, peptide and isopeptide bonds formed by the C-terminal Gly of ubiquitin (a 76-residue protein attached to proteins as an intracellular targeting signal).</text>
        <dbReference type="EC" id="3.4.19.12"/>
    </reaction>
</comment>
<feature type="domain" description="USP" evidence="9">
    <location>
        <begin position="340"/>
        <end position="768"/>
    </location>
</feature>
<feature type="compositionally biased region" description="Basic and acidic residues" evidence="8">
    <location>
        <begin position="155"/>
        <end position="168"/>
    </location>
</feature>
<dbReference type="Proteomes" id="UP000186136">
    <property type="component" value="Unassembled WGS sequence"/>
</dbReference>
<keyword evidence="7" id="KW-0788">Thiol protease</keyword>
<dbReference type="Gene3D" id="3.90.70.10">
    <property type="entry name" value="Cysteine proteinases"/>
    <property type="match status" value="2"/>
</dbReference>
<dbReference type="GO" id="GO:0005829">
    <property type="term" value="C:cytosol"/>
    <property type="evidence" value="ECO:0007669"/>
    <property type="project" value="TreeGrafter"/>
</dbReference>